<dbReference type="PANTHER" id="PTHR34107:SF5">
    <property type="entry name" value="SLL1355 PROTEIN"/>
    <property type="match status" value="1"/>
</dbReference>
<dbReference type="Pfam" id="PF05685">
    <property type="entry name" value="Uma2"/>
    <property type="match status" value="1"/>
</dbReference>
<dbReference type="SUPFAM" id="SSF52980">
    <property type="entry name" value="Restriction endonuclease-like"/>
    <property type="match status" value="1"/>
</dbReference>
<protein>
    <submittedName>
        <fullName evidence="2">Sll1250 protein</fullName>
    </submittedName>
</protein>
<dbReference type="InterPro" id="IPR011335">
    <property type="entry name" value="Restrct_endonuc-II-like"/>
</dbReference>
<feature type="domain" description="Putative restriction endonuclease" evidence="1">
    <location>
        <begin position="20"/>
        <end position="126"/>
    </location>
</feature>
<dbReference type="IntAct" id="P74086">
    <property type="interactions" value="5"/>
</dbReference>
<dbReference type="AlphaFoldDB" id="P74086"/>
<evidence type="ECO:0000259" key="1">
    <source>
        <dbReference type="Pfam" id="PF05685"/>
    </source>
</evidence>
<gene>
    <name evidence="2" type="ordered locus">sll1250</name>
</gene>
<evidence type="ECO:0000313" key="2">
    <source>
        <dbReference type="EMBL" id="BAA18164.1"/>
    </source>
</evidence>
<evidence type="ECO:0000313" key="3">
    <source>
        <dbReference type="Proteomes" id="UP000001425"/>
    </source>
</evidence>
<dbReference type="PaxDb" id="1148-1653249"/>
<dbReference type="CDD" id="cd06260">
    <property type="entry name" value="DUF820-like"/>
    <property type="match status" value="1"/>
</dbReference>
<dbReference type="EMBL" id="BA000022">
    <property type="protein sequence ID" value="BAA18164.1"/>
    <property type="molecule type" value="Genomic_DNA"/>
</dbReference>
<sequence length="128" mass="14577">MECRGESKMLKVGNTNLTLTEFLALPEEKPPLEYRDGQVSAKPMPKGKHSTLQTALSFAINMALKKEKIAWAFTELRCSFENRSIVPDIAVFTWENIPCDQDGEIADNFYLPPNWMIEILSPEQSQKK</sequence>
<dbReference type="KEGG" id="syn:sll1250"/>
<dbReference type="PIR" id="S75603">
    <property type="entry name" value="S75603"/>
</dbReference>
<dbReference type="PhylomeDB" id="P74086"/>
<reference evidence="2 3" key="1">
    <citation type="journal article" date="1995" name="DNA Res.">
        <title>Sequence analysis of the genome of the unicellular cyanobacterium Synechocystis sp. strain PCC6803. I. Sequence features in the 1 Mb region from map positions 64% to 92% of the genome.</title>
        <authorList>
            <person name="Kaneko T."/>
            <person name="Tanaka A."/>
            <person name="Sato S."/>
            <person name="Kotani H."/>
            <person name="Sazuka T."/>
            <person name="Miyajima N."/>
            <person name="Sugiura M."/>
            <person name="Tabata S."/>
        </authorList>
    </citation>
    <scope>NUCLEOTIDE SEQUENCE [LARGE SCALE GENOMIC DNA]</scope>
    <source>
        <strain evidence="3">ATCC 27184 / PCC 6803 / Kazusa</strain>
    </source>
</reference>
<dbReference type="InterPro" id="IPR008538">
    <property type="entry name" value="Uma2"/>
</dbReference>
<dbReference type="InParanoid" id="P74086"/>
<dbReference type="eggNOG" id="COG4636">
    <property type="taxonomic scope" value="Bacteria"/>
</dbReference>
<keyword evidence="3" id="KW-1185">Reference proteome</keyword>
<dbReference type="EnsemblBacteria" id="BAA18164">
    <property type="protein sequence ID" value="BAA18164"/>
    <property type="gene ID" value="BAA18164"/>
</dbReference>
<dbReference type="STRING" id="1148.gene:10499037"/>
<accession>P74086</accession>
<dbReference type="Gene3D" id="3.90.1570.10">
    <property type="entry name" value="tt1808, chain A"/>
    <property type="match status" value="1"/>
</dbReference>
<proteinExistence type="predicted"/>
<dbReference type="PANTHER" id="PTHR34107">
    <property type="entry name" value="SLL0198 PROTEIN-RELATED"/>
    <property type="match status" value="1"/>
</dbReference>
<dbReference type="Proteomes" id="UP000001425">
    <property type="component" value="Chromosome"/>
</dbReference>
<organism evidence="2 3">
    <name type="scientific">Synechocystis sp. (strain ATCC 27184 / PCC 6803 / Kazusa)</name>
    <dbReference type="NCBI Taxonomy" id="1111708"/>
    <lineage>
        <taxon>Bacteria</taxon>
        <taxon>Bacillati</taxon>
        <taxon>Cyanobacteriota</taxon>
        <taxon>Cyanophyceae</taxon>
        <taxon>Synechococcales</taxon>
        <taxon>Merismopediaceae</taxon>
        <taxon>Synechocystis</taxon>
    </lineage>
</organism>
<dbReference type="InterPro" id="IPR012296">
    <property type="entry name" value="Nuclease_put_TT1808"/>
</dbReference>
<name>P74086_SYNY3</name>
<reference evidence="2 3" key="2">
    <citation type="journal article" date="1996" name="DNA Res.">
        <title>Sequence analysis of the genome of the unicellular cyanobacterium Synechocystis sp. strain PCC6803. II. Sequence determination of the entire genome and assignment of potential protein-coding regions.</title>
        <authorList>
            <person name="Kaneko T."/>
            <person name="Sato S."/>
            <person name="Kotani H."/>
            <person name="Tanaka A."/>
            <person name="Asamizu E."/>
            <person name="Nakamura Y."/>
            <person name="Miyajima N."/>
            <person name="Hirosawa M."/>
            <person name="Sugiura M."/>
            <person name="Sasamoto S."/>
            <person name="Kimura T."/>
            <person name="Hosouchi T."/>
            <person name="Matsuno A."/>
            <person name="Muraki A."/>
            <person name="Nakazaki N."/>
            <person name="Naruo K."/>
            <person name="Okumura S."/>
            <person name="Shimpo S."/>
            <person name="Takeuchi C."/>
            <person name="Wada T."/>
            <person name="Watanabe A."/>
            <person name="Yamada M."/>
            <person name="Yasuda M."/>
            <person name="Tabata S."/>
        </authorList>
    </citation>
    <scope>NUCLEOTIDE SEQUENCE [LARGE SCALE GENOMIC DNA]</scope>
    <source>
        <strain evidence="3">ATCC 27184 / PCC 6803 / Kazusa</strain>
    </source>
</reference>